<dbReference type="OrthoDB" id="2449923at2759"/>
<keyword evidence="4" id="KW-1185">Reference proteome</keyword>
<protein>
    <submittedName>
        <fullName evidence="3">Uncharacterized protein</fullName>
    </submittedName>
</protein>
<evidence type="ECO:0000256" key="2">
    <source>
        <dbReference type="SAM" id="MobiDB-lite"/>
    </source>
</evidence>
<organism evidence="3 4">
    <name type="scientific">Linnemannia elongata AG-77</name>
    <dbReference type="NCBI Taxonomy" id="1314771"/>
    <lineage>
        <taxon>Eukaryota</taxon>
        <taxon>Fungi</taxon>
        <taxon>Fungi incertae sedis</taxon>
        <taxon>Mucoromycota</taxon>
        <taxon>Mortierellomycotina</taxon>
        <taxon>Mortierellomycetes</taxon>
        <taxon>Mortierellales</taxon>
        <taxon>Mortierellaceae</taxon>
        <taxon>Linnemannia</taxon>
    </lineage>
</organism>
<feature type="region of interest" description="Disordered" evidence="2">
    <location>
        <begin position="330"/>
        <end position="443"/>
    </location>
</feature>
<feature type="compositionally biased region" description="Basic and acidic residues" evidence="2">
    <location>
        <begin position="401"/>
        <end position="410"/>
    </location>
</feature>
<dbReference type="AlphaFoldDB" id="A0A197JZT4"/>
<sequence>MDSQSRAILGLILDFYMRMQAQLTMEEHSELLATKISTLIFSPEAEDDPEGHGEGKAQGAQAVSDDDVLWIMEVWTLLYPHLWPSEATLPPPSPTSTSMTATKSTSTSRLTRDSSVRSIDSVSSTAISTYTTTNASTVSAAIAGTPAVEDGAYERAFDTWPGEPPMVLKSTMKENDNAVHEAIGYNQKIEGLRRYIQDLRNTICEAFSRVVENKEERHIFREDLTKGCTEGDNDTIRSLSDSILPRDFATAIASVVEMDLEAGDDTGNSLRRCWSLGTLNKECTQPSVLRTLSLARNPQAIISSRSSSTSSLATISASRFSHGDEEATFKSRNLSAHGQLHQVLRTTKSQPSMEYAKKQRDERPLPLTPVQQEQMRLRRDVSDIGVGAGAEEDGVSGGSDAETRSGDFEHPPSVATESSFENGASTICSPPPSPQEQQQVSQKQRVREMYLMVGRHLELLDECMETVEAQREEVSGKLDGMVARYEELVRQFVLATDYQIELERENEAIRELYDEVTEENNVIFERFNDELEGIFNAVNVPPVEQGEAKVEDKDCVQVLEDGETKEDELRRLLHKAIQDRTAAEQKARQATLQTNYYKDLLERHGIQADATEIFQ</sequence>
<name>A0A197JZT4_9FUNG</name>
<dbReference type="Proteomes" id="UP000078512">
    <property type="component" value="Unassembled WGS sequence"/>
</dbReference>
<feature type="compositionally biased region" description="Low complexity" evidence="2">
    <location>
        <begin position="95"/>
        <end position="109"/>
    </location>
</feature>
<keyword evidence="1" id="KW-0175">Coiled coil</keyword>
<evidence type="ECO:0000313" key="3">
    <source>
        <dbReference type="EMBL" id="OAQ29956.1"/>
    </source>
</evidence>
<evidence type="ECO:0000313" key="4">
    <source>
        <dbReference type="Proteomes" id="UP000078512"/>
    </source>
</evidence>
<gene>
    <name evidence="3" type="ORF">K457DRAFT_155339</name>
</gene>
<feature type="coiled-coil region" evidence="1">
    <location>
        <begin position="495"/>
        <end position="522"/>
    </location>
</feature>
<feature type="compositionally biased region" description="Basic and acidic residues" evidence="2">
    <location>
        <begin position="355"/>
        <end position="364"/>
    </location>
</feature>
<proteinExistence type="predicted"/>
<evidence type="ECO:0000256" key="1">
    <source>
        <dbReference type="SAM" id="Coils"/>
    </source>
</evidence>
<feature type="region of interest" description="Disordered" evidence="2">
    <location>
        <begin position="89"/>
        <end position="116"/>
    </location>
</feature>
<feature type="compositionally biased region" description="Polar residues" evidence="2">
    <location>
        <begin position="415"/>
        <end position="428"/>
    </location>
</feature>
<reference evidence="3 4" key="1">
    <citation type="submission" date="2016-05" db="EMBL/GenBank/DDBJ databases">
        <title>Genome sequencing reveals origins of a unique bacterial endosymbiosis in the earliest lineages of terrestrial Fungi.</title>
        <authorList>
            <consortium name="DOE Joint Genome Institute"/>
            <person name="Uehling J."/>
            <person name="Gryganskyi A."/>
            <person name="Hameed K."/>
            <person name="Tschaplinski T."/>
            <person name="Misztal P."/>
            <person name="Wu S."/>
            <person name="Desiro A."/>
            <person name="Vande Pol N."/>
            <person name="Du Z.-Y."/>
            <person name="Zienkiewicz A."/>
            <person name="Zienkiewicz K."/>
            <person name="Morin E."/>
            <person name="Tisserant E."/>
            <person name="Splivallo R."/>
            <person name="Hainaut M."/>
            <person name="Henrissat B."/>
            <person name="Ohm R."/>
            <person name="Kuo A."/>
            <person name="Yan J."/>
            <person name="Lipzen A."/>
            <person name="Nolan M."/>
            <person name="Labutti K."/>
            <person name="Barry K."/>
            <person name="Goldstein A."/>
            <person name="Labbe J."/>
            <person name="Schadt C."/>
            <person name="Tuskan G."/>
            <person name="Grigoriev I."/>
            <person name="Martin F."/>
            <person name="Vilgalys R."/>
            <person name="Bonito G."/>
        </authorList>
    </citation>
    <scope>NUCLEOTIDE SEQUENCE [LARGE SCALE GENOMIC DNA]</scope>
    <source>
        <strain evidence="3 4">AG-77</strain>
    </source>
</reference>
<dbReference type="EMBL" id="KV442038">
    <property type="protein sequence ID" value="OAQ29956.1"/>
    <property type="molecule type" value="Genomic_DNA"/>
</dbReference>
<feature type="coiled-coil region" evidence="1">
    <location>
        <begin position="566"/>
        <end position="593"/>
    </location>
</feature>
<accession>A0A197JZT4</accession>